<keyword evidence="3" id="KW-1185">Reference proteome</keyword>
<reference evidence="2" key="2">
    <citation type="submission" date="2025-09" db="UniProtKB">
        <authorList>
            <consortium name="Ensembl"/>
        </authorList>
    </citation>
    <scope>IDENTIFICATION</scope>
</reference>
<keyword evidence="1" id="KW-0732">Signal</keyword>
<proteinExistence type="predicted"/>
<evidence type="ECO:0000313" key="3">
    <source>
        <dbReference type="Proteomes" id="UP000233140"/>
    </source>
</evidence>
<organism evidence="2 3">
    <name type="scientific">Mandrillus leucophaeus</name>
    <name type="common">Drill</name>
    <name type="synonym">Papio leucophaeus</name>
    <dbReference type="NCBI Taxonomy" id="9568"/>
    <lineage>
        <taxon>Eukaryota</taxon>
        <taxon>Metazoa</taxon>
        <taxon>Chordata</taxon>
        <taxon>Craniata</taxon>
        <taxon>Vertebrata</taxon>
        <taxon>Euteleostomi</taxon>
        <taxon>Mammalia</taxon>
        <taxon>Eutheria</taxon>
        <taxon>Euarchontoglires</taxon>
        <taxon>Primates</taxon>
        <taxon>Haplorrhini</taxon>
        <taxon>Catarrhini</taxon>
        <taxon>Cercopithecidae</taxon>
        <taxon>Cercopithecinae</taxon>
        <taxon>Mandrillus</taxon>
    </lineage>
</organism>
<dbReference type="Proteomes" id="UP000233140">
    <property type="component" value="Unassembled WGS sequence"/>
</dbReference>
<reference evidence="2" key="1">
    <citation type="submission" date="2025-08" db="UniProtKB">
        <authorList>
            <consortium name="Ensembl"/>
        </authorList>
    </citation>
    <scope>IDENTIFICATION</scope>
</reference>
<dbReference type="AlphaFoldDB" id="A0A2K5YU18"/>
<evidence type="ECO:0000256" key="1">
    <source>
        <dbReference type="SAM" id="SignalP"/>
    </source>
</evidence>
<dbReference type="GeneTree" id="ENSGT00860000136327"/>
<accession>A0A2K5YU18</accession>
<dbReference type="Ensembl" id="ENSMLET00000042517.1">
    <property type="protein sequence ID" value="ENSMLEP00000019029.1"/>
    <property type="gene ID" value="ENSMLEG00000033719.1"/>
</dbReference>
<name>A0A2K5YU18_MANLE</name>
<protein>
    <submittedName>
        <fullName evidence="2">Uncharacterized protein</fullName>
    </submittedName>
</protein>
<feature type="signal peptide" evidence="1">
    <location>
        <begin position="1"/>
        <end position="20"/>
    </location>
</feature>
<evidence type="ECO:0000313" key="2">
    <source>
        <dbReference type="Ensembl" id="ENSMLEP00000019029.1"/>
    </source>
</evidence>
<feature type="chain" id="PRO_5014432214" evidence="1">
    <location>
        <begin position="21"/>
        <end position="161"/>
    </location>
</feature>
<dbReference type="OMA" id="RGKWRSW"/>
<sequence length="161" mass="17190">VCMPVRVIVCVMGAVGAVWTHPPERGGSAFPFCRVCVLRPHRGKWRSWDVNLGSQGRGLLGCGPYCSGEPRVHLYRTHSRGGGLLTWGSMSGCLFLGLSAAECSLLLRPPSQGDLPVLVTHPVHHQQLAGVSGWLGTSLLEATCLGPHGGSRWGHHPGSRE</sequence>